<reference evidence="10" key="1">
    <citation type="journal article" date="2019" name="MBio">
        <title>Virus Genomes from Deep Sea Sediments Expand the Ocean Megavirome and Support Independent Origins of Viral Gigantism.</title>
        <authorList>
            <person name="Backstrom D."/>
            <person name="Yutin N."/>
            <person name="Jorgensen S.L."/>
            <person name="Dharamshi J."/>
            <person name="Homa F."/>
            <person name="Zaremba-Niedwiedzka K."/>
            <person name="Spang A."/>
            <person name="Wolf Y.I."/>
            <person name="Koonin E.V."/>
            <person name="Ettema T.J."/>
        </authorList>
    </citation>
    <scope>NUCLEOTIDE SEQUENCE</scope>
</reference>
<dbReference type="CDD" id="cd04301">
    <property type="entry name" value="NAT_SF"/>
    <property type="match status" value="1"/>
</dbReference>
<dbReference type="EMBL" id="MK500389">
    <property type="protein sequence ID" value="QBK88437.1"/>
    <property type="molecule type" value="Genomic_DNA"/>
</dbReference>
<feature type="region of interest" description="Disordered" evidence="7">
    <location>
        <begin position="232"/>
        <end position="255"/>
    </location>
</feature>
<dbReference type="PANTHER" id="PTHR11377">
    <property type="entry name" value="N-MYRISTOYL TRANSFERASE"/>
    <property type="match status" value="1"/>
</dbReference>
<protein>
    <recommendedName>
        <fullName evidence="2">glycylpeptide N-tetradecanoyltransferase</fullName>
        <ecNumber evidence="2">2.3.1.97</ecNumber>
    </recommendedName>
    <alternativeName>
        <fullName evidence="5">Myristoyl-CoA:protein N-myristoyltransferase</fullName>
    </alternativeName>
</protein>
<dbReference type="InterPro" id="IPR022677">
    <property type="entry name" value="NMT_C"/>
</dbReference>
<evidence type="ECO:0000256" key="2">
    <source>
        <dbReference type="ARBA" id="ARBA00012923"/>
    </source>
</evidence>
<proteinExistence type="inferred from homology"/>
<dbReference type="InterPro" id="IPR022676">
    <property type="entry name" value="NMT_N"/>
</dbReference>
<organism evidence="10">
    <name type="scientific">Mimivirus LCMiAC01</name>
    <dbReference type="NCBI Taxonomy" id="2506608"/>
    <lineage>
        <taxon>Viruses</taxon>
        <taxon>Varidnaviria</taxon>
        <taxon>Bamfordvirae</taxon>
        <taxon>Nucleocytoviricota</taxon>
        <taxon>Megaviricetes</taxon>
        <taxon>Imitervirales</taxon>
        <taxon>Mimiviridae</taxon>
        <taxon>Klosneuvirinae</taxon>
    </lineage>
</organism>
<dbReference type="InterPro" id="IPR016181">
    <property type="entry name" value="Acyl_CoA_acyltransferase"/>
</dbReference>
<dbReference type="PANTHER" id="PTHR11377:SF5">
    <property type="entry name" value="GLYCYLPEPTIDE N-TETRADECANOYLTRANSFERASE"/>
    <property type="match status" value="1"/>
</dbReference>
<evidence type="ECO:0000256" key="4">
    <source>
        <dbReference type="ARBA" id="ARBA00023315"/>
    </source>
</evidence>
<dbReference type="GO" id="GO:0004379">
    <property type="term" value="F:glycylpeptide N-tetradecanoyltransferase activity"/>
    <property type="evidence" value="ECO:0007669"/>
    <property type="project" value="UniProtKB-EC"/>
</dbReference>
<sequence length="421" mass="49402">MIPINYFSKLPNDYEWIEYNMSQMDDCDTVSTFLCKYYMDSKKINTRTESSSNFLHWLFNIPNTTNICIGVRTSTKKTLVGCIVGSTCKLKINKNEINAVEIKYLCVHNKTRKKGLATRLIDQLKDIYQKLGFDKGIYCTKHKGENNTKSFYTAKYYHRPLNVDNLVKCGLLYAHNMSKTLPDFATGKTTNIQNNITIDDLSYTYMLPDVPYNSKDRKDGERYDMCGFIKINDNEDEDDNENEYKDEDKNEDENDYGYDFREMNENDIADAYETFVSYISKYNCYPVYTTEQFKYIFFNNDHVTTYVLLEDDEIVDLVSYYTIPTKIISKTGTTNKTIHMINRGYLYYYTSNEETSYRLIKDIMVVAKNNGVDDFFMLNIMENNDNLIDFNCVEIKHKINYCLHNVKIHNMQGVQIGKIIM</sequence>
<keyword evidence="4" id="KW-0012">Acyltransferase</keyword>
<evidence type="ECO:0000313" key="10">
    <source>
        <dbReference type="EMBL" id="QBK88437.1"/>
    </source>
</evidence>
<evidence type="ECO:0000256" key="7">
    <source>
        <dbReference type="SAM" id="MobiDB-lite"/>
    </source>
</evidence>
<dbReference type="Gene3D" id="3.40.630.170">
    <property type="match status" value="2"/>
</dbReference>
<name>A0A481Z044_9VIRU</name>
<evidence type="ECO:0000259" key="9">
    <source>
        <dbReference type="Pfam" id="PF02799"/>
    </source>
</evidence>
<evidence type="ECO:0000256" key="6">
    <source>
        <dbReference type="RuleBase" id="RU004178"/>
    </source>
</evidence>
<evidence type="ECO:0000256" key="1">
    <source>
        <dbReference type="ARBA" id="ARBA00009469"/>
    </source>
</evidence>
<dbReference type="Pfam" id="PF01233">
    <property type="entry name" value="NMT"/>
    <property type="match status" value="1"/>
</dbReference>
<dbReference type="Pfam" id="PF02799">
    <property type="entry name" value="NMT_C"/>
    <property type="match status" value="1"/>
</dbReference>
<gene>
    <name evidence="10" type="ORF">LCMiAC01_01140</name>
</gene>
<evidence type="ECO:0000256" key="5">
    <source>
        <dbReference type="ARBA" id="ARBA00031242"/>
    </source>
</evidence>
<comment type="similarity">
    <text evidence="1 6">Belongs to the NMT family.</text>
</comment>
<dbReference type="InterPro" id="IPR000903">
    <property type="entry name" value="NMT"/>
</dbReference>
<dbReference type="SUPFAM" id="SSF55729">
    <property type="entry name" value="Acyl-CoA N-acyltransferases (Nat)"/>
    <property type="match status" value="2"/>
</dbReference>
<keyword evidence="3 10" id="KW-0808">Transferase</keyword>
<feature type="domain" description="Glycylpeptide N-tetradecanoyltransferase C-terminal" evidence="9">
    <location>
        <begin position="227"/>
        <end position="413"/>
    </location>
</feature>
<evidence type="ECO:0000259" key="8">
    <source>
        <dbReference type="Pfam" id="PF01233"/>
    </source>
</evidence>
<accession>A0A481Z044</accession>
<dbReference type="EC" id="2.3.1.97" evidence="2"/>
<evidence type="ECO:0000256" key="3">
    <source>
        <dbReference type="ARBA" id="ARBA00022679"/>
    </source>
</evidence>
<feature type="domain" description="Glycylpeptide N-tetradecanoyltransferase N-terminal" evidence="8">
    <location>
        <begin position="9"/>
        <end position="139"/>
    </location>
</feature>